<feature type="region of interest" description="Disordered" evidence="1">
    <location>
        <begin position="1"/>
        <end position="32"/>
    </location>
</feature>
<proteinExistence type="predicted"/>
<name>A0A2H1ILR9_BREAU</name>
<evidence type="ECO:0000313" key="2">
    <source>
        <dbReference type="EMBL" id="SMX76114.1"/>
    </source>
</evidence>
<dbReference type="AlphaFoldDB" id="A0A2H1ILR9"/>
<sequence>MLDRGHLGAGEPRRNSSRPALSIGGNGGSDWDEHRFVGAKRPIASVDAHIRLPVYDPEEQRCRQVCDLHGGGGQPIGIEDGGRRGLSGLCWQEDVAFGTKLMMRQP</sequence>
<evidence type="ECO:0000313" key="3">
    <source>
        <dbReference type="Proteomes" id="UP000234289"/>
    </source>
</evidence>
<reference evidence="3" key="1">
    <citation type="submission" date="2017-03" db="EMBL/GenBank/DDBJ databases">
        <authorList>
            <person name="Monnet C."/>
        </authorList>
    </citation>
    <scope>NUCLEOTIDE SEQUENCE [LARGE SCALE GENOMIC DNA]</scope>
    <source>
        <strain evidence="3">CNRZ 920</strain>
    </source>
</reference>
<protein>
    <submittedName>
        <fullName evidence="2">Uncharacterized protein</fullName>
    </submittedName>
</protein>
<evidence type="ECO:0000256" key="1">
    <source>
        <dbReference type="SAM" id="MobiDB-lite"/>
    </source>
</evidence>
<gene>
    <name evidence="2" type="ORF">BAUR920_01176</name>
</gene>
<dbReference type="Proteomes" id="UP000234289">
    <property type="component" value="Unassembled WGS sequence"/>
</dbReference>
<dbReference type="EMBL" id="FXZG01000005">
    <property type="protein sequence ID" value="SMX76114.1"/>
    <property type="molecule type" value="Genomic_DNA"/>
</dbReference>
<accession>A0A2H1ILR9</accession>
<organism evidence="2 3">
    <name type="scientific">Brevibacterium aurantiacum</name>
    <dbReference type="NCBI Taxonomy" id="273384"/>
    <lineage>
        <taxon>Bacteria</taxon>
        <taxon>Bacillati</taxon>
        <taxon>Actinomycetota</taxon>
        <taxon>Actinomycetes</taxon>
        <taxon>Micrococcales</taxon>
        <taxon>Brevibacteriaceae</taxon>
        <taxon>Brevibacterium</taxon>
    </lineage>
</organism>
<feature type="compositionally biased region" description="Basic and acidic residues" evidence="1">
    <location>
        <begin position="1"/>
        <end position="14"/>
    </location>
</feature>